<dbReference type="GeneID" id="90541680"/>
<gene>
    <name evidence="3" type="ORF">VNE69_06183</name>
</gene>
<proteinExistence type="predicted"/>
<keyword evidence="1" id="KW-1133">Transmembrane helix</keyword>
<reference evidence="3" key="1">
    <citation type="journal article" date="2024" name="BMC Genomics">
        <title>Functional annotation of a divergent genome using sequence and structure-based similarity.</title>
        <authorList>
            <person name="Svedberg D."/>
            <person name="Winiger R.R."/>
            <person name="Berg A."/>
            <person name="Sharma H."/>
            <person name="Tellgren-Roth C."/>
            <person name="Debrunner-Vossbrinck B.A."/>
            <person name="Vossbrinck C.R."/>
            <person name="Barandun J."/>
        </authorList>
    </citation>
    <scope>NUCLEOTIDE SEQUENCE</scope>
    <source>
        <strain evidence="3">Illinois isolate</strain>
    </source>
</reference>
<evidence type="ECO:0000313" key="4">
    <source>
        <dbReference type="Proteomes" id="UP001334084"/>
    </source>
</evidence>
<keyword evidence="1" id="KW-0472">Membrane</keyword>
<dbReference type="RefSeq" id="XP_065330013.1">
    <property type="nucleotide sequence ID" value="XM_065473941.1"/>
</dbReference>
<dbReference type="KEGG" id="vnx:VNE69_06183"/>
<organism evidence="3 4">
    <name type="scientific">Vairimorpha necatrix</name>
    <dbReference type="NCBI Taxonomy" id="6039"/>
    <lineage>
        <taxon>Eukaryota</taxon>
        <taxon>Fungi</taxon>
        <taxon>Fungi incertae sedis</taxon>
        <taxon>Microsporidia</taxon>
        <taxon>Nosematidae</taxon>
        <taxon>Vairimorpha</taxon>
    </lineage>
</organism>
<dbReference type="Proteomes" id="UP001334084">
    <property type="component" value="Chromosome 6"/>
</dbReference>
<feature type="chain" id="PRO_5043915245" evidence="2">
    <location>
        <begin position="17"/>
        <end position="179"/>
    </location>
</feature>
<evidence type="ECO:0000256" key="2">
    <source>
        <dbReference type="SAM" id="SignalP"/>
    </source>
</evidence>
<dbReference type="AlphaFoldDB" id="A0AAX4JDD3"/>
<keyword evidence="1" id="KW-0812">Transmembrane</keyword>
<protein>
    <submittedName>
        <fullName evidence="3">SP-containing membrane protein</fullName>
    </submittedName>
</protein>
<name>A0AAX4JDD3_9MICR</name>
<feature type="transmembrane region" description="Helical" evidence="1">
    <location>
        <begin position="157"/>
        <end position="178"/>
    </location>
</feature>
<evidence type="ECO:0000313" key="3">
    <source>
        <dbReference type="EMBL" id="WUR03868.1"/>
    </source>
</evidence>
<feature type="signal peptide" evidence="2">
    <location>
        <begin position="1"/>
        <end position="16"/>
    </location>
</feature>
<keyword evidence="4" id="KW-1185">Reference proteome</keyword>
<accession>A0AAX4JDD3</accession>
<sequence length="179" mass="21128">MLILLIISIIKGTVTGFIREKKKQFLEIKTTQKFTNIKKSFLFESFKNQQVMIKDMKNNTRFIQNEDEYKEFKNKKEEKNKKNLDSDSEDEIQVFDELFVDLSVVPKVKGKLYGMKIDCTKKNGKVFTVWSRTFSYSYKQKEWVMDKVDEDDEDSVYWTYGGIAVAVMCLVFLGAYFMS</sequence>
<dbReference type="EMBL" id="CP142731">
    <property type="protein sequence ID" value="WUR03868.1"/>
    <property type="molecule type" value="Genomic_DNA"/>
</dbReference>
<evidence type="ECO:0000256" key="1">
    <source>
        <dbReference type="SAM" id="Phobius"/>
    </source>
</evidence>
<keyword evidence="2" id="KW-0732">Signal</keyword>